<evidence type="ECO:0000259" key="9">
    <source>
        <dbReference type="Pfam" id="PF25198"/>
    </source>
</evidence>
<evidence type="ECO:0000256" key="7">
    <source>
        <dbReference type="ARBA" id="ARBA00023288"/>
    </source>
</evidence>
<keyword evidence="3" id="KW-0309">Germination</keyword>
<dbReference type="AlphaFoldDB" id="A0A3D9IP34"/>
<evidence type="ECO:0000256" key="4">
    <source>
        <dbReference type="ARBA" id="ARBA00022729"/>
    </source>
</evidence>
<feature type="domain" description="Spore germination GerAC-like C-terminal" evidence="8">
    <location>
        <begin position="231"/>
        <end position="394"/>
    </location>
</feature>
<accession>A0A3D9IP34</accession>
<dbReference type="GO" id="GO:0016020">
    <property type="term" value="C:membrane"/>
    <property type="evidence" value="ECO:0007669"/>
    <property type="project" value="UniProtKB-SubCell"/>
</dbReference>
<dbReference type="PROSITE" id="PS51257">
    <property type="entry name" value="PROKAR_LIPOPROTEIN"/>
    <property type="match status" value="1"/>
</dbReference>
<evidence type="ECO:0000256" key="5">
    <source>
        <dbReference type="ARBA" id="ARBA00023136"/>
    </source>
</evidence>
<dbReference type="GO" id="GO:0009847">
    <property type="term" value="P:spore germination"/>
    <property type="evidence" value="ECO:0007669"/>
    <property type="project" value="InterPro"/>
</dbReference>
<dbReference type="Pfam" id="PF25198">
    <property type="entry name" value="Spore_GerAC_N"/>
    <property type="match status" value="1"/>
</dbReference>
<name>A0A3D9IP34_9BACL</name>
<dbReference type="InterPro" id="IPR038501">
    <property type="entry name" value="Spore_GerAC_C_sf"/>
</dbReference>
<evidence type="ECO:0000256" key="1">
    <source>
        <dbReference type="ARBA" id="ARBA00004635"/>
    </source>
</evidence>
<organism evidence="10 11">
    <name type="scientific">Cohnella phaseoli</name>
    <dbReference type="NCBI Taxonomy" id="456490"/>
    <lineage>
        <taxon>Bacteria</taxon>
        <taxon>Bacillati</taxon>
        <taxon>Bacillota</taxon>
        <taxon>Bacilli</taxon>
        <taxon>Bacillales</taxon>
        <taxon>Paenibacillaceae</taxon>
        <taxon>Cohnella</taxon>
    </lineage>
</organism>
<reference evidence="10 11" key="1">
    <citation type="submission" date="2018-07" db="EMBL/GenBank/DDBJ databases">
        <title>Genomic Encyclopedia of Type Strains, Phase III (KMG-III): the genomes of soil and plant-associated and newly described type strains.</title>
        <authorList>
            <person name="Whitman W."/>
        </authorList>
    </citation>
    <scope>NUCLEOTIDE SEQUENCE [LARGE SCALE GENOMIC DNA]</scope>
    <source>
        <strain evidence="10 11">CECT 7287</strain>
    </source>
</reference>
<keyword evidence="7" id="KW-0449">Lipoprotein</keyword>
<dbReference type="Gene3D" id="3.30.300.210">
    <property type="entry name" value="Nutrient germinant receptor protein C, domain 3"/>
    <property type="match status" value="1"/>
</dbReference>
<keyword evidence="6" id="KW-0564">Palmitate</keyword>
<keyword evidence="11" id="KW-1185">Reference proteome</keyword>
<dbReference type="InterPro" id="IPR057336">
    <property type="entry name" value="GerAC_N"/>
</dbReference>
<dbReference type="Pfam" id="PF05504">
    <property type="entry name" value="Spore_GerAC"/>
    <property type="match status" value="1"/>
</dbReference>
<keyword evidence="4" id="KW-0732">Signal</keyword>
<evidence type="ECO:0000256" key="3">
    <source>
        <dbReference type="ARBA" id="ARBA00022544"/>
    </source>
</evidence>
<dbReference type="InterPro" id="IPR046953">
    <property type="entry name" value="Spore_GerAC-like_C"/>
</dbReference>
<sequence length="406" mass="44626">MKGGGLAVTKTTALLLLLMFLTSIITGCWNRRELNDLAIVAALGIDRVDDQFLVTVQVVDTSEVATGKGTSSGRSPITTFHAKGDTVFGAIRKMTTVTPRKLYFAHLRIMVIGEQLARQGIAKTLDLMSRDQEGRTDFYIVVAKGTTAHNIVNVLTPIEKIPATKMFTSLEVSEKAWAPTVSVQLDELITNIVNPGIQAALTGIVIQGDEAEGKKKTNLESPDTKAQLQYKGIAVFREDKLVGWLNEPESKGFSNITDRLNSTVIEASCPEGGRLGIEIIRAKASIKGKVRNGEPEAEVTMYMDANVADVECKLELTKTKTIAELEKRTAQMVIGHSEQALQKAKKLRSDIFGFGVAMHRANPGYWKTAKDDWDHIFAELPVRYKVHVKIRQIGTVGESFLNDLKE</sequence>
<evidence type="ECO:0000313" key="10">
    <source>
        <dbReference type="EMBL" id="RED63467.1"/>
    </source>
</evidence>
<proteinExistence type="inferred from homology"/>
<dbReference type="PANTHER" id="PTHR35789:SF1">
    <property type="entry name" value="SPORE GERMINATION PROTEIN B3"/>
    <property type="match status" value="1"/>
</dbReference>
<dbReference type="InterPro" id="IPR008844">
    <property type="entry name" value="Spore_GerAC-like"/>
</dbReference>
<comment type="similarity">
    <text evidence="2">Belongs to the GerABKC lipoprotein family.</text>
</comment>
<comment type="caution">
    <text evidence="10">The sequence shown here is derived from an EMBL/GenBank/DDBJ whole genome shotgun (WGS) entry which is preliminary data.</text>
</comment>
<dbReference type="OrthoDB" id="9816067at2"/>
<evidence type="ECO:0000256" key="2">
    <source>
        <dbReference type="ARBA" id="ARBA00007886"/>
    </source>
</evidence>
<dbReference type="PANTHER" id="PTHR35789">
    <property type="entry name" value="SPORE GERMINATION PROTEIN B3"/>
    <property type="match status" value="1"/>
</dbReference>
<feature type="domain" description="Spore germination protein N-terminal" evidence="9">
    <location>
        <begin position="30"/>
        <end position="204"/>
    </location>
</feature>
<protein>
    <submittedName>
        <fullName evidence="10">Spore germination protein KC</fullName>
    </submittedName>
</protein>
<evidence type="ECO:0000256" key="6">
    <source>
        <dbReference type="ARBA" id="ARBA00023139"/>
    </source>
</evidence>
<keyword evidence="5" id="KW-0472">Membrane</keyword>
<gene>
    <name evidence="10" type="ORF">DFP98_12514</name>
</gene>
<evidence type="ECO:0000313" key="11">
    <source>
        <dbReference type="Proteomes" id="UP000256977"/>
    </source>
</evidence>
<dbReference type="NCBIfam" id="TIGR02887">
    <property type="entry name" value="spore_ger_x_C"/>
    <property type="match status" value="1"/>
</dbReference>
<evidence type="ECO:0000259" key="8">
    <source>
        <dbReference type="Pfam" id="PF05504"/>
    </source>
</evidence>
<dbReference type="Proteomes" id="UP000256977">
    <property type="component" value="Unassembled WGS sequence"/>
</dbReference>
<comment type="subcellular location">
    <subcellularLocation>
        <location evidence="1">Membrane</location>
        <topology evidence="1">Lipid-anchor</topology>
    </subcellularLocation>
</comment>
<dbReference type="EMBL" id="QRDZ01000025">
    <property type="protein sequence ID" value="RED63467.1"/>
    <property type="molecule type" value="Genomic_DNA"/>
</dbReference>